<dbReference type="InterPro" id="IPR029063">
    <property type="entry name" value="SAM-dependent_MTases_sf"/>
</dbReference>
<dbReference type="PROSITE" id="PS00092">
    <property type="entry name" value="N6_MTASE"/>
    <property type="match status" value="1"/>
</dbReference>
<evidence type="ECO:0000256" key="3">
    <source>
        <dbReference type="ARBA" id="ARBA00022679"/>
    </source>
</evidence>
<proteinExistence type="inferred from homology"/>
<comment type="caution">
    <text evidence="6">The sequence shown here is derived from an EMBL/GenBank/DDBJ whole genome shotgun (WGS) entry which is preliminary data.</text>
</comment>
<evidence type="ECO:0000259" key="5">
    <source>
        <dbReference type="Pfam" id="PF05175"/>
    </source>
</evidence>
<dbReference type="InterPro" id="IPR052190">
    <property type="entry name" value="Euk-Arch_PrmC-MTase"/>
</dbReference>
<sequence>MARVSGVDIEYWDDGIYFPAEDTLLLLDNIAEGEGRFLDIGTGTGIVGIKAALCGYSVTSTDIDARCLYAALRNSRINGVETGLVRCNLLDAIRGTFDIIAFNPPYLPDGNAPDTRLSGGDYGFELALRLLTCSGRVLSEEGKVMMVLSSLGGFDRFAEIVPPEWKMDVKQSFHASFETVYL</sequence>
<protein>
    <submittedName>
        <fullName evidence="6">Methyltransferase</fullName>
    </submittedName>
</protein>
<name>A0A8J8CIE2_9ARCH</name>
<dbReference type="GO" id="GO:0008276">
    <property type="term" value="F:protein methyltransferase activity"/>
    <property type="evidence" value="ECO:0007669"/>
    <property type="project" value="TreeGrafter"/>
</dbReference>
<dbReference type="PANTHER" id="PTHR45875">
    <property type="entry name" value="METHYLTRANSFERASE N6AMT1"/>
    <property type="match status" value="1"/>
</dbReference>
<dbReference type="AlphaFoldDB" id="A0A8J8CIE2"/>
<keyword evidence="2 6" id="KW-0489">Methyltransferase</keyword>
<reference evidence="6" key="1">
    <citation type="submission" date="2021-05" db="EMBL/GenBank/DDBJ databases">
        <title>Genomic insights into ecological role and evolution of a novel Thermoplasmata order Candidatus Sysuiplasmatales.</title>
        <authorList>
            <person name="Yuan Y."/>
        </authorList>
    </citation>
    <scope>NUCLEOTIDE SEQUENCE</scope>
    <source>
        <strain evidence="6">TUT19-bin139</strain>
    </source>
</reference>
<evidence type="ECO:0000313" key="7">
    <source>
        <dbReference type="Proteomes" id="UP000750197"/>
    </source>
</evidence>
<dbReference type="EMBL" id="JAHEAC010000113">
    <property type="protein sequence ID" value="MBX8644858.1"/>
    <property type="molecule type" value="Genomic_DNA"/>
</dbReference>
<dbReference type="GO" id="GO:0032259">
    <property type="term" value="P:methylation"/>
    <property type="evidence" value="ECO:0007669"/>
    <property type="project" value="UniProtKB-KW"/>
</dbReference>
<evidence type="ECO:0000256" key="2">
    <source>
        <dbReference type="ARBA" id="ARBA00022603"/>
    </source>
</evidence>
<evidence type="ECO:0000256" key="4">
    <source>
        <dbReference type="ARBA" id="ARBA00022691"/>
    </source>
</evidence>
<dbReference type="Pfam" id="PF05175">
    <property type="entry name" value="MTS"/>
    <property type="match status" value="1"/>
</dbReference>
<dbReference type="Proteomes" id="UP000750197">
    <property type="component" value="Unassembled WGS sequence"/>
</dbReference>
<dbReference type="CDD" id="cd02440">
    <property type="entry name" value="AdoMet_MTases"/>
    <property type="match status" value="1"/>
</dbReference>
<dbReference type="Gene3D" id="3.40.50.150">
    <property type="entry name" value="Vaccinia Virus protein VP39"/>
    <property type="match status" value="1"/>
</dbReference>
<dbReference type="InterPro" id="IPR004557">
    <property type="entry name" value="PrmC-related"/>
</dbReference>
<dbReference type="PANTHER" id="PTHR45875:SF1">
    <property type="entry name" value="METHYLTRANSFERASE N6AMT1"/>
    <property type="match status" value="1"/>
</dbReference>
<comment type="similarity">
    <text evidence="1">Belongs to the eukaryotic/archaeal PrmC-related family.</text>
</comment>
<organism evidence="6 7">
    <name type="scientific">Candidatus Sysuiplasma superficiale</name>
    <dbReference type="NCBI Taxonomy" id="2823368"/>
    <lineage>
        <taxon>Archaea</taxon>
        <taxon>Methanobacteriati</taxon>
        <taxon>Thermoplasmatota</taxon>
        <taxon>Thermoplasmata</taxon>
        <taxon>Candidatus Sysuiplasmatales</taxon>
        <taxon>Candidatus Sysuiplasmataceae</taxon>
        <taxon>Candidatus Sysuiplasma</taxon>
    </lineage>
</organism>
<dbReference type="GO" id="GO:0003676">
    <property type="term" value="F:nucleic acid binding"/>
    <property type="evidence" value="ECO:0007669"/>
    <property type="project" value="InterPro"/>
</dbReference>
<dbReference type="InterPro" id="IPR002052">
    <property type="entry name" value="DNA_methylase_N6_adenine_CS"/>
</dbReference>
<accession>A0A8J8CIE2</accession>
<dbReference type="GO" id="GO:0008757">
    <property type="term" value="F:S-adenosylmethionine-dependent methyltransferase activity"/>
    <property type="evidence" value="ECO:0007669"/>
    <property type="project" value="TreeGrafter"/>
</dbReference>
<gene>
    <name evidence="6" type="ORF">KIY12_09110</name>
</gene>
<dbReference type="NCBIfam" id="TIGR00537">
    <property type="entry name" value="hemK_rel_arch"/>
    <property type="match status" value="1"/>
</dbReference>
<evidence type="ECO:0000256" key="1">
    <source>
        <dbReference type="ARBA" id="ARBA00006149"/>
    </source>
</evidence>
<evidence type="ECO:0000313" key="6">
    <source>
        <dbReference type="EMBL" id="MBX8644858.1"/>
    </source>
</evidence>
<dbReference type="SUPFAM" id="SSF53335">
    <property type="entry name" value="S-adenosyl-L-methionine-dependent methyltransferases"/>
    <property type="match status" value="1"/>
</dbReference>
<keyword evidence="3" id="KW-0808">Transferase</keyword>
<feature type="non-terminal residue" evidence="6">
    <location>
        <position position="182"/>
    </location>
</feature>
<dbReference type="InterPro" id="IPR007848">
    <property type="entry name" value="Small_mtfrase_dom"/>
</dbReference>
<dbReference type="GO" id="GO:0035657">
    <property type="term" value="C:eRF1 methyltransferase complex"/>
    <property type="evidence" value="ECO:0007669"/>
    <property type="project" value="TreeGrafter"/>
</dbReference>
<feature type="domain" description="Methyltransferase small" evidence="5">
    <location>
        <begin position="23"/>
        <end position="150"/>
    </location>
</feature>
<keyword evidence="4" id="KW-0949">S-adenosyl-L-methionine</keyword>